<protein>
    <submittedName>
        <fullName evidence="1">Uncharacterized protein</fullName>
    </submittedName>
</protein>
<name>A0A061QLM0_9CHLO</name>
<dbReference type="EMBL" id="GBEZ01025543">
    <property type="protein sequence ID" value="JAC61557.1"/>
    <property type="molecule type" value="Transcribed_RNA"/>
</dbReference>
<feature type="non-terminal residue" evidence="1">
    <location>
        <position position="1"/>
    </location>
</feature>
<gene>
    <name evidence="1" type="ORF">TSPGSL018_25901</name>
</gene>
<dbReference type="AlphaFoldDB" id="A0A061QLM0"/>
<sequence>KKRRPRKLKKDITPPEICEHIRKRERTKDQFFRVSINENTKYKTQVDLCNCK</sequence>
<proteinExistence type="predicted"/>
<accession>A0A061QLM0</accession>
<organism evidence="1">
    <name type="scientific">Tetraselmis sp. GSL018</name>
    <dbReference type="NCBI Taxonomy" id="582737"/>
    <lineage>
        <taxon>Eukaryota</taxon>
        <taxon>Viridiplantae</taxon>
        <taxon>Chlorophyta</taxon>
        <taxon>core chlorophytes</taxon>
        <taxon>Chlorodendrophyceae</taxon>
        <taxon>Chlorodendrales</taxon>
        <taxon>Chlorodendraceae</taxon>
        <taxon>Tetraselmis</taxon>
    </lineage>
</organism>
<reference evidence="1" key="1">
    <citation type="submission" date="2014-05" db="EMBL/GenBank/DDBJ databases">
        <title>The transcriptome of the halophilic microalga Tetraselmis sp. GSL018 isolated from the Great Salt Lake, Utah.</title>
        <authorList>
            <person name="Jinkerson R.E."/>
            <person name="D'Adamo S."/>
            <person name="Posewitz M.C."/>
        </authorList>
    </citation>
    <scope>NUCLEOTIDE SEQUENCE</scope>
    <source>
        <strain evidence="1">GSL018</strain>
    </source>
</reference>
<evidence type="ECO:0000313" key="1">
    <source>
        <dbReference type="EMBL" id="JAC61557.1"/>
    </source>
</evidence>